<reference evidence="8" key="1">
    <citation type="submission" date="2022-10" db="EMBL/GenBank/DDBJ databases">
        <title>Tapping the CABI collections for fungal endophytes: first genome assemblies for Collariella, Neodidymelliopsis, Ascochyta clinopodiicola, Didymella pomorum, Didymosphaeria variabile, Neocosmospora piperis and Neocucurbitaria cava.</title>
        <authorList>
            <person name="Hill R."/>
        </authorList>
    </citation>
    <scope>NUCLEOTIDE SEQUENCE</scope>
    <source>
        <strain evidence="8">IMI 355082</strain>
    </source>
</reference>
<dbReference type="GO" id="GO:0016491">
    <property type="term" value="F:oxidoreductase activity"/>
    <property type="evidence" value="ECO:0007669"/>
    <property type="project" value="UniProtKB-KW"/>
</dbReference>
<dbReference type="OrthoDB" id="627829at2759"/>
<evidence type="ECO:0000256" key="4">
    <source>
        <dbReference type="ARBA" id="ARBA00023004"/>
    </source>
</evidence>
<dbReference type="GO" id="GO:0044283">
    <property type="term" value="P:small molecule biosynthetic process"/>
    <property type="evidence" value="ECO:0007669"/>
    <property type="project" value="UniProtKB-ARBA"/>
</dbReference>
<evidence type="ECO:0000256" key="3">
    <source>
        <dbReference type="ARBA" id="ARBA00023002"/>
    </source>
</evidence>
<dbReference type="PANTHER" id="PTHR10209:SF804">
    <property type="entry name" value="FE2OG DIOXYGENASE DOMAIN-CONTAINING PROTEIN"/>
    <property type="match status" value="1"/>
</dbReference>
<feature type="domain" description="Fe2OG dioxygenase" evidence="7">
    <location>
        <begin position="231"/>
        <end position="336"/>
    </location>
</feature>
<keyword evidence="9" id="KW-1185">Reference proteome</keyword>
<evidence type="ECO:0000256" key="6">
    <source>
        <dbReference type="SAM" id="MobiDB-lite"/>
    </source>
</evidence>
<comment type="caution">
    <text evidence="8">The sequence shown here is derived from an EMBL/GenBank/DDBJ whole genome shotgun (WGS) entry which is preliminary data.</text>
</comment>
<dbReference type="InterPro" id="IPR026992">
    <property type="entry name" value="DIOX_N"/>
</dbReference>
<dbReference type="InterPro" id="IPR027443">
    <property type="entry name" value="IPNS-like_sf"/>
</dbReference>
<evidence type="ECO:0000313" key="8">
    <source>
        <dbReference type="EMBL" id="KAJ4388842.1"/>
    </source>
</evidence>
<dbReference type="GO" id="GO:0046872">
    <property type="term" value="F:metal ion binding"/>
    <property type="evidence" value="ECO:0007669"/>
    <property type="project" value="UniProtKB-KW"/>
</dbReference>
<evidence type="ECO:0000313" key="9">
    <source>
        <dbReference type="Proteomes" id="UP001140453"/>
    </source>
</evidence>
<feature type="compositionally biased region" description="Low complexity" evidence="6">
    <location>
        <begin position="1"/>
        <end position="16"/>
    </location>
</feature>
<name>A0A9W8YN03_9PEZI</name>
<dbReference type="PRINTS" id="PR00682">
    <property type="entry name" value="IPNSYNTHASE"/>
</dbReference>
<dbReference type="InterPro" id="IPR044861">
    <property type="entry name" value="IPNS-like_FE2OG_OXY"/>
</dbReference>
<dbReference type="PROSITE" id="PS51471">
    <property type="entry name" value="FE2OG_OXY"/>
    <property type="match status" value="1"/>
</dbReference>
<protein>
    <recommendedName>
        <fullName evidence="7">Fe2OG dioxygenase domain-containing protein</fullName>
    </recommendedName>
</protein>
<dbReference type="SUPFAM" id="SSF51197">
    <property type="entry name" value="Clavaminate synthase-like"/>
    <property type="match status" value="1"/>
</dbReference>
<keyword evidence="2 5" id="KW-0479">Metal-binding</keyword>
<keyword evidence="3 5" id="KW-0560">Oxidoreductase</keyword>
<evidence type="ECO:0000256" key="1">
    <source>
        <dbReference type="ARBA" id="ARBA00008056"/>
    </source>
</evidence>
<gene>
    <name evidence="8" type="ORF">N0V93_006303</name>
</gene>
<sequence>MITPPSSSSSSSSTTTVPLRLASGNGPITRLIQRTPPRDATPDEIPVIDVAGIFSSSQDDRLAVAQQIHVAATNTGFFYLTNHGIPTAVTDEAYAACLEFFRQDMKVKMQASATQSVYFNGYKSPRTQRINPFEGVDVRETFSWTYDPRLDPDVGDLDSIPPEVRQFLRVEPDAEDGGARFPWSKTGSVPSFAPAVLSYWRASLALARALVRSFALSLGLEEDFFDAKFSYPDASLALNYYPPLAPQTMDKEDEVSIGSHTDFQLFTILWQDSVGGLEVLNRAGQWIRARPIEGAVVVNIADYLERVTNGKYQSTVHRAVNRSGKERVSMPFFFGFNLNESCGVVDSCVGEDGVRLYEEIGCLEWVRRRVKAMHDTRAMDEDMAQNNIGREIS</sequence>
<evidence type="ECO:0000256" key="2">
    <source>
        <dbReference type="ARBA" id="ARBA00022723"/>
    </source>
</evidence>
<proteinExistence type="inferred from homology"/>
<dbReference type="PANTHER" id="PTHR10209">
    <property type="entry name" value="OXIDOREDUCTASE, 2OG-FE II OXYGENASE FAMILY PROTEIN"/>
    <property type="match status" value="1"/>
</dbReference>
<dbReference type="InterPro" id="IPR005123">
    <property type="entry name" value="Oxoglu/Fe-dep_dioxygenase_dom"/>
</dbReference>
<dbReference type="Pfam" id="PF03171">
    <property type="entry name" value="2OG-FeII_Oxy"/>
    <property type="match status" value="1"/>
</dbReference>
<dbReference type="Pfam" id="PF14226">
    <property type="entry name" value="DIOX_N"/>
    <property type="match status" value="1"/>
</dbReference>
<dbReference type="Proteomes" id="UP001140453">
    <property type="component" value="Unassembled WGS sequence"/>
</dbReference>
<accession>A0A9W8YN03</accession>
<evidence type="ECO:0000259" key="7">
    <source>
        <dbReference type="PROSITE" id="PS51471"/>
    </source>
</evidence>
<feature type="region of interest" description="Disordered" evidence="6">
    <location>
        <begin position="1"/>
        <end position="20"/>
    </location>
</feature>
<dbReference type="EMBL" id="JAPEVB010000004">
    <property type="protein sequence ID" value="KAJ4388842.1"/>
    <property type="molecule type" value="Genomic_DNA"/>
</dbReference>
<keyword evidence="4 5" id="KW-0408">Iron</keyword>
<comment type="similarity">
    <text evidence="1 5">Belongs to the iron/ascorbate-dependent oxidoreductase family.</text>
</comment>
<dbReference type="Gene3D" id="2.60.120.330">
    <property type="entry name" value="B-lactam Antibiotic, Isopenicillin N Synthase, Chain"/>
    <property type="match status" value="1"/>
</dbReference>
<organism evidence="8 9">
    <name type="scientific">Gnomoniopsis smithogilvyi</name>
    <dbReference type="NCBI Taxonomy" id="1191159"/>
    <lineage>
        <taxon>Eukaryota</taxon>
        <taxon>Fungi</taxon>
        <taxon>Dikarya</taxon>
        <taxon>Ascomycota</taxon>
        <taxon>Pezizomycotina</taxon>
        <taxon>Sordariomycetes</taxon>
        <taxon>Sordariomycetidae</taxon>
        <taxon>Diaporthales</taxon>
        <taxon>Gnomoniaceae</taxon>
        <taxon>Gnomoniopsis</taxon>
    </lineage>
</organism>
<dbReference type="AlphaFoldDB" id="A0A9W8YN03"/>
<evidence type="ECO:0000256" key="5">
    <source>
        <dbReference type="RuleBase" id="RU003682"/>
    </source>
</evidence>